<feature type="transmembrane region" description="Helical" evidence="10">
    <location>
        <begin position="73"/>
        <end position="93"/>
    </location>
</feature>
<protein>
    <submittedName>
        <fullName evidence="11">Amino acid/amide ABC transporter membrane protein 1 (HAAT family)</fullName>
    </submittedName>
</protein>
<evidence type="ECO:0000256" key="5">
    <source>
        <dbReference type="ARBA" id="ARBA00022692"/>
    </source>
</evidence>
<evidence type="ECO:0000256" key="1">
    <source>
        <dbReference type="ARBA" id="ARBA00004651"/>
    </source>
</evidence>
<comment type="similarity">
    <text evidence="9">Belongs to the binding-protein-dependent transport system permease family. LivHM subfamily.</text>
</comment>
<keyword evidence="6" id="KW-0029">Amino-acid transport</keyword>
<keyword evidence="4" id="KW-0997">Cell inner membrane</keyword>
<sequence length="304" mass="31531">MNPQAIIDGLIAGSTIGLGAIGLTLTYSILRFANFTHGDFLAWGAYLTLTVAGVLGGLAAGLGAPVYPFSFGWGLPLAVLGGVALTVALTLGLDRILFRKLRARGADTIIIVMASFGASMALRSLLEFIFTAKPVYFTNALQIAKPLGLGMRATPDQLMVIGLTALMVLGLHLLVTHSATGRAMRAVSENPGLAGVYGVDVAKVVRVTWIIGAGMACIAGVMAGLLVQIRPYMGFDLLLPLFAAAILGGIGSIPGAMLGGLIIGLSEAFAVQIIGAEWRAAISFVILVIVLMLRPQGLFGRKEA</sequence>
<feature type="transmembrane region" description="Helical" evidence="10">
    <location>
        <begin position="276"/>
        <end position="293"/>
    </location>
</feature>
<dbReference type="InterPro" id="IPR052157">
    <property type="entry name" value="BCAA_transport_permease"/>
</dbReference>
<feature type="transmembrane region" description="Helical" evidence="10">
    <location>
        <begin position="40"/>
        <end position="67"/>
    </location>
</feature>
<dbReference type="EMBL" id="OCPC01000001">
    <property type="protein sequence ID" value="SOE16481.1"/>
    <property type="molecule type" value="Genomic_DNA"/>
</dbReference>
<evidence type="ECO:0000256" key="2">
    <source>
        <dbReference type="ARBA" id="ARBA00022448"/>
    </source>
</evidence>
<evidence type="ECO:0000256" key="9">
    <source>
        <dbReference type="ARBA" id="ARBA00037998"/>
    </source>
</evidence>
<evidence type="ECO:0000313" key="11">
    <source>
        <dbReference type="EMBL" id="SOE16481.1"/>
    </source>
</evidence>
<evidence type="ECO:0000256" key="7">
    <source>
        <dbReference type="ARBA" id="ARBA00022989"/>
    </source>
</evidence>
<accession>A0A286I8U1</accession>
<dbReference type="GO" id="GO:0015188">
    <property type="term" value="F:L-isoleucine transmembrane transporter activity"/>
    <property type="evidence" value="ECO:0007669"/>
    <property type="project" value="TreeGrafter"/>
</dbReference>
<dbReference type="GO" id="GO:0005304">
    <property type="term" value="F:L-valine transmembrane transporter activity"/>
    <property type="evidence" value="ECO:0007669"/>
    <property type="project" value="TreeGrafter"/>
</dbReference>
<dbReference type="InterPro" id="IPR001851">
    <property type="entry name" value="ABC_transp_permease"/>
</dbReference>
<keyword evidence="3" id="KW-1003">Cell membrane</keyword>
<organism evidence="11 12">
    <name type="scientific">Hoeflea halophila</name>
    <dbReference type="NCBI Taxonomy" id="714899"/>
    <lineage>
        <taxon>Bacteria</taxon>
        <taxon>Pseudomonadati</taxon>
        <taxon>Pseudomonadota</taxon>
        <taxon>Alphaproteobacteria</taxon>
        <taxon>Hyphomicrobiales</taxon>
        <taxon>Rhizobiaceae</taxon>
        <taxon>Hoeflea</taxon>
    </lineage>
</organism>
<evidence type="ECO:0000256" key="3">
    <source>
        <dbReference type="ARBA" id="ARBA00022475"/>
    </source>
</evidence>
<evidence type="ECO:0000256" key="6">
    <source>
        <dbReference type="ARBA" id="ARBA00022970"/>
    </source>
</evidence>
<dbReference type="AlphaFoldDB" id="A0A286I8U1"/>
<feature type="transmembrane region" description="Helical" evidence="10">
    <location>
        <begin position="241"/>
        <end position="264"/>
    </location>
</feature>
<evidence type="ECO:0000256" key="8">
    <source>
        <dbReference type="ARBA" id="ARBA00023136"/>
    </source>
</evidence>
<keyword evidence="5 10" id="KW-0812">Transmembrane</keyword>
<name>A0A286I8U1_9HYPH</name>
<keyword evidence="7 10" id="KW-1133">Transmembrane helix</keyword>
<dbReference type="GO" id="GO:1903806">
    <property type="term" value="P:L-isoleucine import across plasma membrane"/>
    <property type="evidence" value="ECO:0007669"/>
    <property type="project" value="TreeGrafter"/>
</dbReference>
<feature type="transmembrane region" description="Helical" evidence="10">
    <location>
        <begin position="6"/>
        <end position="28"/>
    </location>
</feature>
<dbReference type="GO" id="GO:0015190">
    <property type="term" value="F:L-leucine transmembrane transporter activity"/>
    <property type="evidence" value="ECO:0007669"/>
    <property type="project" value="TreeGrafter"/>
</dbReference>
<feature type="transmembrane region" description="Helical" evidence="10">
    <location>
        <begin position="105"/>
        <end position="126"/>
    </location>
</feature>
<gene>
    <name evidence="11" type="ORF">SAMN05877838_1350</name>
</gene>
<evidence type="ECO:0000313" key="12">
    <source>
        <dbReference type="Proteomes" id="UP000219465"/>
    </source>
</evidence>
<dbReference type="GO" id="GO:0015808">
    <property type="term" value="P:L-alanine transport"/>
    <property type="evidence" value="ECO:0007669"/>
    <property type="project" value="TreeGrafter"/>
</dbReference>
<keyword evidence="12" id="KW-1185">Reference proteome</keyword>
<dbReference type="Pfam" id="PF02653">
    <property type="entry name" value="BPD_transp_2"/>
    <property type="match status" value="1"/>
</dbReference>
<feature type="transmembrane region" description="Helical" evidence="10">
    <location>
        <begin position="157"/>
        <end position="175"/>
    </location>
</feature>
<proteinExistence type="inferred from homology"/>
<dbReference type="OrthoDB" id="9807115at2"/>
<evidence type="ECO:0000256" key="4">
    <source>
        <dbReference type="ARBA" id="ARBA00022519"/>
    </source>
</evidence>
<evidence type="ECO:0000256" key="10">
    <source>
        <dbReference type="SAM" id="Phobius"/>
    </source>
</evidence>
<dbReference type="GO" id="GO:0042941">
    <property type="term" value="P:D-alanine transmembrane transport"/>
    <property type="evidence" value="ECO:0007669"/>
    <property type="project" value="TreeGrafter"/>
</dbReference>
<keyword evidence="2" id="KW-0813">Transport</keyword>
<dbReference type="GO" id="GO:0015192">
    <property type="term" value="F:L-phenylalanine transmembrane transporter activity"/>
    <property type="evidence" value="ECO:0007669"/>
    <property type="project" value="TreeGrafter"/>
</dbReference>
<dbReference type="CDD" id="cd06582">
    <property type="entry name" value="TM_PBP1_LivH_like"/>
    <property type="match status" value="1"/>
</dbReference>
<dbReference type="GO" id="GO:0005886">
    <property type="term" value="C:plasma membrane"/>
    <property type="evidence" value="ECO:0007669"/>
    <property type="project" value="UniProtKB-SubCell"/>
</dbReference>
<keyword evidence="8 10" id="KW-0472">Membrane</keyword>
<dbReference type="PANTHER" id="PTHR11795:SF371">
    <property type="entry name" value="HIGH-AFFINITY BRANCHED-CHAIN AMINO ACID TRANSPORT SYSTEM PERMEASE PROTEIN LIVH"/>
    <property type="match status" value="1"/>
</dbReference>
<feature type="transmembrane region" description="Helical" evidence="10">
    <location>
        <begin position="207"/>
        <end position="229"/>
    </location>
</feature>
<dbReference type="Proteomes" id="UP000219465">
    <property type="component" value="Unassembled WGS sequence"/>
</dbReference>
<comment type="subcellular location">
    <subcellularLocation>
        <location evidence="1">Cell membrane</location>
        <topology evidence="1">Multi-pass membrane protein</topology>
    </subcellularLocation>
</comment>
<reference evidence="12" key="1">
    <citation type="submission" date="2017-08" db="EMBL/GenBank/DDBJ databases">
        <authorList>
            <person name="Varghese N."/>
            <person name="Submissions S."/>
        </authorList>
    </citation>
    <scope>NUCLEOTIDE SEQUENCE [LARGE SCALE GENOMIC DNA]</scope>
    <source>
        <strain evidence="12">KCTC 23107</strain>
    </source>
</reference>
<dbReference type="PANTHER" id="PTHR11795">
    <property type="entry name" value="BRANCHED-CHAIN AMINO ACID TRANSPORT SYSTEM PERMEASE PROTEIN LIVH"/>
    <property type="match status" value="1"/>
</dbReference>
<dbReference type="RefSeq" id="WP_097106149.1">
    <property type="nucleotide sequence ID" value="NZ_OCPC01000001.1"/>
</dbReference>